<organism evidence="2 3">
    <name type="scientific">Tulasnella calospora MUT 4182</name>
    <dbReference type="NCBI Taxonomy" id="1051891"/>
    <lineage>
        <taxon>Eukaryota</taxon>
        <taxon>Fungi</taxon>
        <taxon>Dikarya</taxon>
        <taxon>Basidiomycota</taxon>
        <taxon>Agaricomycotina</taxon>
        <taxon>Agaricomycetes</taxon>
        <taxon>Cantharellales</taxon>
        <taxon>Tulasnellaceae</taxon>
        <taxon>Tulasnella</taxon>
    </lineage>
</organism>
<feature type="domain" description="BTB" evidence="1">
    <location>
        <begin position="47"/>
        <end position="126"/>
    </location>
</feature>
<dbReference type="PROSITE" id="PS50097">
    <property type="entry name" value="BTB"/>
    <property type="match status" value="1"/>
</dbReference>
<accession>A0A0C3QGU9</accession>
<reference evidence="2 3" key="1">
    <citation type="submission" date="2014-04" db="EMBL/GenBank/DDBJ databases">
        <authorList>
            <consortium name="DOE Joint Genome Institute"/>
            <person name="Kuo A."/>
            <person name="Girlanda M."/>
            <person name="Perotto S."/>
            <person name="Kohler A."/>
            <person name="Nagy L.G."/>
            <person name="Floudas D."/>
            <person name="Copeland A."/>
            <person name="Barry K.W."/>
            <person name="Cichocki N."/>
            <person name="Veneault-Fourrey C."/>
            <person name="LaButti K."/>
            <person name="Lindquist E.A."/>
            <person name="Lipzen A."/>
            <person name="Lundell T."/>
            <person name="Morin E."/>
            <person name="Murat C."/>
            <person name="Sun H."/>
            <person name="Tunlid A."/>
            <person name="Henrissat B."/>
            <person name="Grigoriev I.V."/>
            <person name="Hibbett D.S."/>
            <person name="Martin F."/>
            <person name="Nordberg H.P."/>
            <person name="Cantor M.N."/>
            <person name="Hua S.X."/>
        </authorList>
    </citation>
    <scope>NUCLEOTIDE SEQUENCE [LARGE SCALE GENOMIC DNA]</scope>
    <source>
        <strain evidence="2 3">MUT 4182</strain>
    </source>
</reference>
<reference evidence="3" key="2">
    <citation type="submission" date="2015-01" db="EMBL/GenBank/DDBJ databases">
        <title>Evolutionary Origins and Diversification of the Mycorrhizal Mutualists.</title>
        <authorList>
            <consortium name="DOE Joint Genome Institute"/>
            <consortium name="Mycorrhizal Genomics Consortium"/>
            <person name="Kohler A."/>
            <person name="Kuo A."/>
            <person name="Nagy L.G."/>
            <person name="Floudas D."/>
            <person name="Copeland A."/>
            <person name="Barry K.W."/>
            <person name="Cichocki N."/>
            <person name="Veneault-Fourrey C."/>
            <person name="LaButti K."/>
            <person name="Lindquist E.A."/>
            <person name="Lipzen A."/>
            <person name="Lundell T."/>
            <person name="Morin E."/>
            <person name="Murat C."/>
            <person name="Riley R."/>
            <person name="Ohm R."/>
            <person name="Sun H."/>
            <person name="Tunlid A."/>
            <person name="Henrissat B."/>
            <person name="Grigoriev I.V."/>
            <person name="Hibbett D.S."/>
            <person name="Martin F."/>
        </authorList>
    </citation>
    <scope>NUCLEOTIDE SEQUENCE [LARGE SCALE GENOMIC DNA]</scope>
    <source>
        <strain evidence="3">MUT 4182</strain>
    </source>
</reference>
<evidence type="ECO:0000313" key="3">
    <source>
        <dbReference type="Proteomes" id="UP000054248"/>
    </source>
</evidence>
<dbReference type="SMART" id="SM00225">
    <property type="entry name" value="BTB"/>
    <property type="match status" value="1"/>
</dbReference>
<name>A0A0C3QGU9_9AGAM</name>
<dbReference type="EMBL" id="KN823038">
    <property type="protein sequence ID" value="KIO25656.1"/>
    <property type="molecule type" value="Genomic_DNA"/>
</dbReference>
<proteinExistence type="predicted"/>
<evidence type="ECO:0000313" key="2">
    <source>
        <dbReference type="EMBL" id="KIO25656.1"/>
    </source>
</evidence>
<sequence>METDRKSIHSVIEATGPPQELPDLAASTLLIHGKRYRKHEHHWYEEGNFGFLVGDIAFRLHRSILSRRSSVISDMFRTPQPLFPIPEISNSGDNVIGVPFMELQDRAEDFAHVLDFIYPNSLPAAQTGHLGVKDLMGTVRFTGKYLIDDLKEWAISALDARLLPSAKLSLKALRETPSLYADSKFCVEIVQFSRECSLPKFLPLAFYALATAEWDQIPGGVSCLDQLSSQDRARVHEGRLALNKAVLEKVVSLSEKLPRREDCTQGDCKPMEWVNPSIRWKGLMLHPLEELEVRIESKFAKFCVDCKKNVVNKVQAVRDDLMVRLTEFFKLESTIVVTNGTFRFD</sequence>
<dbReference type="Proteomes" id="UP000054248">
    <property type="component" value="Unassembled WGS sequence"/>
</dbReference>
<dbReference type="HOGENOM" id="CLU_033082_2_0_1"/>
<dbReference type="InterPro" id="IPR000210">
    <property type="entry name" value="BTB/POZ_dom"/>
</dbReference>
<dbReference type="CDD" id="cd18186">
    <property type="entry name" value="BTB_POZ_ZBTB_KLHL-like"/>
    <property type="match status" value="1"/>
</dbReference>
<keyword evidence="3" id="KW-1185">Reference proteome</keyword>
<dbReference type="AlphaFoldDB" id="A0A0C3QGU9"/>
<protein>
    <recommendedName>
        <fullName evidence="1">BTB domain-containing protein</fullName>
    </recommendedName>
</protein>
<dbReference type="Pfam" id="PF00651">
    <property type="entry name" value="BTB"/>
    <property type="match status" value="1"/>
</dbReference>
<dbReference type="Gene3D" id="3.30.710.10">
    <property type="entry name" value="Potassium Channel Kv1.1, Chain A"/>
    <property type="match status" value="1"/>
</dbReference>
<dbReference type="SUPFAM" id="SSF54695">
    <property type="entry name" value="POZ domain"/>
    <property type="match status" value="1"/>
</dbReference>
<evidence type="ECO:0000259" key="1">
    <source>
        <dbReference type="PROSITE" id="PS50097"/>
    </source>
</evidence>
<gene>
    <name evidence="2" type="ORF">M407DRAFT_236844</name>
</gene>
<dbReference type="InterPro" id="IPR011333">
    <property type="entry name" value="SKP1/BTB/POZ_sf"/>
</dbReference>
<dbReference type="OrthoDB" id="3218112at2759"/>
<dbReference type="STRING" id="1051891.A0A0C3QGU9"/>